<dbReference type="InterPro" id="IPR001623">
    <property type="entry name" value="DnaJ_domain"/>
</dbReference>
<evidence type="ECO:0000313" key="3">
    <source>
        <dbReference type="EMBL" id="DBA00718.1"/>
    </source>
</evidence>
<reference evidence="3" key="1">
    <citation type="submission" date="2022-11" db="EMBL/GenBank/DDBJ databases">
        <authorList>
            <person name="Morgan W.R."/>
            <person name="Tartar A."/>
        </authorList>
    </citation>
    <scope>NUCLEOTIDE SEQUENCE</scope>
    <source>
        <strain evidence="3">ARSEF 373</strain>
    </source>
</reference>
<feature type="chain" id="PRO_5043528266" description="J domain-containing protein" evidence="1">
    <location>
        <begin position="22"/>
        <end position="785"/>
    </location>
</feature>
<evidence type="ECO:0000313" key="4">
    <source>
        <dbReference type="Proteomes" id="UP001146120"/>
    </source>
</evidence>
<dbReference type="PROSITE" id="PS50076">
    <property type="entry name" value="DNAJ_2"/>
    <property type="match status" value="1"/>
</dbReference>
<proteinExistence type="predicted"/>
<feature type="domain" description="J" evidence="2">
    <location>
        <begin position="704"/>
        <end position="763"/>
    </location>
</feature>
<dbReference type="Gene3D" id="1.10.287.110">
    <property type="entry name" value="DnaJ domain"/>
    <property type="match status" value="1"/>
</dbReference>
<keyword evidence="4" id="KW-1185">Reference proteome</keyword>
<feature type="signal peptide" evidence="1">
    <location>
        <begin position="1"/>
        <end position="21"/>
    </location>
</feature>
<sequence>MPLRQLLCLTVLCLFASSCAATSSPQLRFNVPLGSKRFGELVIREGDEPVDVIDAFTRTHGLADKARSHLLEQVCRMGKVSCRRAAPVVFATTITGANGQTLGTLRILEGEEVADAVLAFAAPHGLQRLQRLQLIENACRQPRVTCTRTAALLWQQLISGEHNKVLGTLDIYDDEEPIDQIYRFVVDHKLLLFAVDQIAKTICARAPCSRLNPLVYSRTILSPQNERYGVLQIALTDEPVDVIYMFGQHVGMPKQFRQRLTESVCADKYVTCKRRRPYVFESPIVLEDKNNSGAGVLRIFEDEELVDAIYRFAKANNVTDNVRVNLFYALCGKRAGILCTRGQALLKSLPITGENNQLLGVIEVYEGQEPADVVYNFAATHNLTEWSRTHLLDTLCGTLPDTQAAPRRDQDEDGMTLVCNRFAPVVMAVPVAAQNGSQLGVLEVLQHDETADAVARFGNKHGLSAEEKANLVSALCQQRSLPCDRKIGLMYQTVYTLPNGQRERLDFFDGQEPTDVIYDYGLMRNLTFQQRKQLLIEVCNEPRRRPNCTRAEPMLIKIPVWESADKKLADLEVHEDQEPVDVVYAFLEKHDLFQTAPLNTSLLEIVCNSTRVHCSRMKPRRILFAMQATYAGISHTIEYVRPESDWICHEKPSGGQQCVHYAEVRAKEFCARHMPDWCFCEARISEALRTQLEYYDERMWRGKDLYAKLGLVKTASREEIDAAYNTLVKRFNNETEPHKYEKLKEAYQTLSDPEGKYYYDLPCMKIFGLCGKRQKDGGISITADS</sequence>
<dbReference type="Pfam" id="PF00226">
    <property type="entry name" value="DnaJ"/>
    <property type="match status" value="1"/>
</dbReference>
<gene>
    <name evidence="3" type="ORF">N0F65_001189</name>
</gene>
<evidence type="ECO:0000256" key="1">
    <source>
        <dbReference type="SAM" id="SignalP"/>
    </source>
</evidence>
<comment type="caution">
    <text evidence="3">The sequence shown here is derived from an EMBL/GenBank/DDBJ whole genome shotgun (WGS) entry which is preliminary data.</text>
</comment>
<dbReference type="PROSITE" id="PS00636">
    <property type="entry name" value="DNAJ_1"/>
    <property type="match status" value="1"/>
</dbReference>
<reference evidence="3" key="2">
    <citation type="journal article" date="2023" name="Microbiol Resour">
        <title>Decontamination and Annotation of the Draft Genome Sequence of the Oomycete Lagenidium giganteum ARSEF 373.</title>
        <authorList>
            <person name="Morgan W.R."/>
            <person name="Tartar A."/>
        </authorList>
    </citation>
    <scope>NUCLEOTIDE SEQUENCE</scope>
    <source>
        <strain evidence="3">ARSEF 373</strain>
    </source>
</reference>
<dbReference type="InterPro" id="IPR036869">
    <property type="entry name" value="J_dom_sf"/>
</dbReference>
<dbReference type="SUPFAM" id="SSF46565">
    <property type="entry name" value="Chaperone J-domain"/>
    <property type="match status" value="1"/>
</dbReference>
<dbReference type="AlphaFoldDB" id="A0AAV2Z046"/>
<dbReference type="EMBL" id="DAKRPA010000059">
    <property type="protein sequence ID" value="DBA00718.1"/>
    <property type="molecule type" value="Genomic_DNA"/>
</dbReference>
<dbReference type="Proteomes" id="UP001146120">
    <property type="component" value="Unassembled WGS sequence"/>
</dbReference>
<dbReference type="CDD" id="cd06257">
    <property type="entry name" value="DnaJ"/>
    <property type="match status" value="1"/>
</dbReference>
<dbReference type="PRINTS" id="PR00625">
    <property type="entry name" value="JDOMAIN"/>
</dbReference>
<dbReference type="PROSITE" id="PS51257">
    <property type="entry name" value="PROKAR_LIPOPROTEIN"/>
    <property type="match status" value="1"/>
</dbReference>
<name>A0AAV2Z046_9STRA</name>
<protein>
    <recommendedName>
        <fullName evidence="2">J domain-containing protein</fullName>
    </recommendedName>
</protein>
<evidence type="ECO:0000259" key="2">
    <source>
        <dbReference type="PROSITE" id="PS50076"/>
    </source>
</evidence>
<accession>A0AAV2Z046</accession>
<organism evidence="3 4">
    <name type="scientific">Lagenidium giganteum</name>
    <dbReference type="NCBI Taxonomy" id="4803"/>
    <lineage>
        <taxon>Eukaryota</taxon>
        <taxon>Sar</taxon>
        <taxon>Stramenopiles</taxon>
        <taxon>Oomycota</taxon>
        <taxon>Peronosporomycetes</taxon>
        <taxon>Pythiales</taxon>
        <taxon>Pythiaceae</taxon>
    </lineage>
</organism>
<keyword evidence="1" id="KW-0732">Signal</keyword>
<dbReference type="InterPro" id="IPR018253">
    <property type="entry name" value="DnaJ_domain_CS"/>
</dbReference>